<dbReference type="InterPro" id="IPR029052">
    <property type="entry name" value="Metallo-depent_PP-like"/>
</dbReference>
<dbReference type="Gene3D" id="3.30.470.30">
    <property type="entry name" value="DNA ligase/mRNA capping enzyme"/>
    <property type="match status" value="2"/>
</dbReference>
<dbReference type="RefSeq" id="WP_201362628.1">
    <property type="nucleotide sequence ID" value="NZ_BNJJ01000007.1"/>
</dbReference>
<dbReference type="PANTHER" id="PTHR42850">
    <property type="entry name" value="METALLOPHOSPHOESTERASE"/>
    <property type="match status" value="1"/>
</dbReference>
<dbReference type="Pfam" id="PF00149">
    <property type="entry name" value="Metallophos"/>
    <property type="match status" value="1"/>
</dbReference>
<evidence type="ECO:0000259" key="1">
    <source>
        <dbReference type="Pfam" id="PF00149"/>
    </source>
</evidence>
<dbReference type="InterPro" id="IPR024028">
    <property type="entry name" value="PNKP_bac"/>
</dbReference>
<evidence type="ECO:0000259" key="2">
    <source>
        <dbReference type="Pfam" id="PF16542"/>
    </source>
</evidence>
<keyword evidence="4" id="KW-1185">Reference proteome</keyword>
<dbReference type="SUPFAM" id="SSF56091">
    <property type="entry name" value="DNA ligase/mRNA capping enzyme, catalytic domain"/>
    <property type="match status" value="1"/>
</dbReference>
<protein>
    <submittedName>
        <fullName evidence="3">Polynucleotide kinase-phosphatase</fullName>
    </submittedName>
</protein>
<dbReference type="PANTHER" id="PTHR42850:SF7">
    <property type="entry name" value="BIS(5'-NUCLEOSYL)-TETRAPHOSPHATASE PRPE [ASYMMETRICAL]"/>
    <property type="match status" value="1"/>
</dbReference>
<dbReference type="InterPro" id="IPR050126">
    <property type="entry name" value="Ap4A_hydrolase"/>
</dbReference>
<reference evidence="3 4" key="1">
    <citation type="journal article" date="2021" name="Int. J. Syst. Evol. Microbiol.">
        <title>Reticulibacter mediterranei gen. nov., sp. nov., within the new family Reticulibacteraceae fam. nov., and Ktedonospora formicarum gen. nov., sp. nov., Ktedonobacter robiniae sp. nov., Dictyobacter formicarum sp. nov. and Dictyobacter arantiisoli sp. nov., belonging to the class Ktedonobacteria.</title>
        <authorList>
            <person name="Yabe S."/>
            <person name="Zheng Y."/>
            <person name="Wang C.M."/>
            <person name="Sakai Y."/>
            <person name="Abe K."/>
            <person name="Yokota A."/>
            <person name="Donadio S."/>
            <person name="Cavaletti L."/>
            <person name="Monciardini P."/>
        </authorList>
    </citation>
    <scope>NUCLEOTIDE SEQUENCE [LARGE SCALE GENOMIC DNA]</scope>
    <source>
        <strain evidence="3 4">SOSP1-9</strain>
    </source>
</reference>
<dbReference type="InterPro" id="IPR004843">
    <property type="entry name" value="Calcineurin-like_PHP"/>
</dbReference>
<dbReference type="SUPFAM" id="SSF52540">
    <property type="entry name" value="P-loop containing nucleoside triphosphate hydrolases"/>
    <property type="match status" value="1"/>
</dbReference>
<keyword evidence="3" id="KW-0808">Transferase</keyword>
<evidence type="ECO:0000313" key="4">
    <source>
        <dbReference type="Proteomes" id="UP000635565"/>
    </source>
</evidence>
<feature type="domain" description="Calcineurin-like phosphoesterase" evidence="1">
    <location>
        <begin position="181"/>
        <end position="378"/>
    </location>
</feature>
<feature type="domain" description="Polynucleotide kinase-phosphatase ligase" evidence="2">
    <location>
        <begin position="471"/>
        <end position="848"/>
    </location>
</feature>
<name>A0ABQ3VGF5_9CHLR</name>
<dbReference type="Pfam" id="PF13671">
    <property type="entry name" value="AAA_33"/>
    <property type="match status" value="1"/>
</dbReference>
<proteinExistence type="predicted"/>
<evidence type="ECO:0000313" key="3">
    <source>
        <dbReference type="EMBL" id="GHO85012.1"/>
    </source>
</evidence>
<dbReference type="SUPFAM" id="SSF56300">
    <property type="entry name" value="Metallo-dependent phosphatases"/>
    <property type="match status" value="1"/>
</dbReference>
<dbReference type="GO" id="GO:0016301">
    <property type="term" value="F:kinase activity"/>
    <property type="evidence" value="ECO:0007669"/>
    <property type="project" value="UniProtKB-KW"/>
</dbReference>
<dbReference type="EMBL" id="BNJJ01000007">
    <property type="protein sequence ID" value="GHO85012.1"/>
    <property type="molecule type" value="Genomic_DNA"/>
</dbReference>
<dbReference type="NCBIfam" id="TIGR04075">
    <property type="entry name" value="bacter_Pnkp"/>
    <property type="match status" value="1"/>
</dbReference>
<dbReference type="Proteomes" id="UP000635565">
    <property type="component" value="Unassembled WGS sequence"/>
</dbReference>
<sequence>MKITIPEFSLVVLIGPSGSGKSTFARTHFKPTEILSSDYCRGLVSDDENDQSATNDAFEVLHFIAAKRLAAGRLTVIDATNVQPEARKALLTLARQYHCLVSTIVFNLPESVCHERNRERPDRQFGPHVIRLQSAQMRKSLRTLKNEGFPQTVILSSPQQVEEVEIERQRLWNNLKHEHGPFDIIGDVHGCFDELHLLLQKLGYVVDQQGGQDPRFQVTHPAGRKVIFLGDLVDRGPATPAVLRLVMDMVEAGSAFCVPGNHDVKLLRKLRGKDVSLKHGIVETLQQLEQEAPAFKQRVLEFIDKMISHYVLDDGNLVVAHAGLPAAMQGRGSRAVREFTLYGETTGETDEFGLPIRYNWAADYRGRSMVVYGHTPVPEPTWLNNTINIDTGCVFGGRLTALQYPEKQLISVAALRTYCEPVRPLTTVAAPELSLQQQHDDLLDVQDVSGKRLLETRLQSKLTIREENAIAALEVMSRFAANPKWLIYLPPTMSPSETSQQPGFLEYPEEAFAYYRRQGIEKVVCEEKHMGSRAIVVVCRDEQAARQRFGVIDEGIGICYTRTGRRFFDNDQLEAALLQRVQKALTATGFWERHQTDWVCLDCELLPWSVKAQSLVLKQYSAVGAASRTSLGHALAALEQAGEHGIEVDSLLATYQQKQKLAERYVNAYRQYCWPVNGLDDLKLAPFHILATQGTVHIDKNHVWHMETLAEICRADQQLLLATPYRIVDVNEPVSVEQGIAWWKQLTSQGGEGMVVKPFEFIASGPRGILQPAVKCRGPEYLRIIYGLEYDVPENLNRLRSRGLGAKRSLAMREFALGIEALERFVCGEPLRRVHECVFGVLALESEPVDPRL</sequence>
<organism evidence="3 4">
    <name type="scientific">Dictyobacter formicarum</name>
    <dbReference type="NCBI Taxonomy" id="2778368"/>
    <lineage>
        <taxon>Bacteria</taxon>
        <taxon>Bacillati</taxon>
        <taxon>Chloroflexota</taxon>
        <taxon>Ktedonobacteria</taxon>
        <taxon>Ktedonobacterales</taxon>
        <taxon>Dictyobacteraceae</taxon>
        <taxon>Dictyobacter</taxon>
    </lineage>
</organism>
<dbReference type="InterPro" id="IPR041780">
    <property type="entry name" value="MPP_PrpE-like"/>
</dbReference>
<dbReference type="CDD" id="cd07423">
    <property type="entry name" value="MPP_Prp_like"/>
    <property type="match status" value="1"/>
</dbReference>
<dbReference type="Gene3D" id="3.60.21.10">
    <property type="match status" value="1"/>
</dbReference>
<accession>A0ABQ3VGF5</accession>
<dbReference type="InterPro" id="IPR027417">
    <property type="entry name" value="P-loop_NTPase"/>
</dbReference>
<dbReference type="Gene3D" id="3.40.50.300">
    <property type="entry name" value="P-loop containing nucleotide triphosphate hydrolases"/>
    <property type="match status" value="1"/>
</dbReference>
<dbReference type="InterPro" id="IPR032380">
    <property type="entry name" value="PNKP_ligase_dom"/>
</dbReference>
<gene>
    <name evidence="3" type="ORF">KSZ_30180</name>
</gene>
<dbReference type="Pfam" id="PF16542">
    <property type="entry name" value="PNKP_ligase"/>
    <property type="match status" value="1"/>
</dbReference>
<keyword evidence="3" id="KW-0418">Kinase</keyword>
<comment type="caution">
    <text evidence="3">The sequence shown here is derived from an EMBL/GenBank/DDBJ whole genome shotgun (WGS) entry which is preliminary data.</text>
</comment>